<comment type="caution">
    <text evidence="1">The sequence shown here is derived from an EMBL/GenBank/DDBJ whole genome shotgun (WGS) entry which is preliminary data.</text>
</comment>
<proteinExistence type="predicted"/>
<accession>A0ABQ9YVR1</accession>
<organism evidence="1 2">
    <name type="scientific">Daphnia magna</name>
    <dbReference type="NCBI Taxonomy" id="35525"/>
    <lineage>
        <taxon>Eukaryota</taxon>
        <taxon>Metazoa</taxon>
        <taxon>Ecdysozoa</taxon>
        <taxon>Arthropoda</taxon>
        <taxon>Crustacea</taxon>
        <taxon>Branchiopoda</taxon>
        <taxon>Diplostraca</taxon>
        <taxon>Cladocera</taxon>
        <taxon>Anomopoda</taxon>
        <taxon>Daphniidae</taxon>
        <taxon>Daphnia</taxon>
    </lineage>
</organism>
<evidence type="ECO:0000313" key="1">
    <source>
        <dbReference type="EMBL" id="KAK4004255.1"/>
    </source>
</evidence>
<evidence type="ECO:0000313" key="2">
    <source>
        <dbReference type="Proteomes" id="UP001234178"/>
    </source>
</evidence>
<gene>
    <name evidence="1" type="ORF">OUZ56_005997</name>
</gene>
<dbReference type="Proteomes" id="UP001234178">
    <property type="component" value="Unassembled WGS sequence"/>
</dbReference>
<protein>
    <submittedName>
        <fullName evidence="1">Uncharacterized protein</fullName>
    </submittedName>
</protein>
<sequence length="157" mass="17634">MSTQILKPSCDFLVTTVGYNRGVRPSTGSVHEGKPNPVDETDLDLVPSVKAGMPRITGTAIRDIRRHSRRLPIDKSISLLSINTRNRDSGQLLATIVPEIFLCNEKTQSDDFQTVGKSQQRQNSNPFFNTSFSLTSYFFIFARNEKFDIVAPMYFVA</sequence>
<dbReference type="EMBL" id="JAOYFB010000001">
    <property type="protein sequence ID" value="KAK4004255.1"/>
    <property type="molecule type" value="Genomic_DNA"/>
</dbReference>
<keyword evidence="2" id="KW-1185">Reference proteome</keyword>
<name>A0ABQ9YVR1_9CRUS</name>
<reference evidence="1 2" key="1">
    <citation type="journal article" date="2023" name="Nucleic Acids Res.">
        <title>The hologenome of Daphnia magna reveals possible DNA methylation and microbiome-mediated evolution of the host genome.</title>
        <authorList>
            <person name="Chaturvedi A."/>
            <person name="Li X."/>
            <person name="Dhandapani V."/>
            <person name="Marshall H."/>
            <person name="Kissane S."/>
            <person name="Cuenca-Cambronero M."/>
            <person name="Asole G."/>
            <person name="Calvet F."/>
            <person name="Ruiz-Romero M."/>
            <person name="Marangio P."/>
            <person name="Guigo R."/>
            <person name="Rago D."/>
            <person name="Mirbahai L."/>
            <person name="Eastwood N."/>
            <person name="Colbourne J.K."/>
            <person name="Zhou J."/>
            <person name="Mallon E."/>
            <person name="Orsini L."/>
        </authorList>
    </citation>
    <scope>NUCLEOTIDE SEQUENCE [LARGE SCALE GENOMIC DNA]</scope>
    <source>
        <strain evidence="1">LRV0_1</strain>
    </source>
</reference>